<feature type="compositionally biased region" description="Polar residues" evidence="11">
    <location>
        <begin position="14"/>
        <end position="31"/>
    </location>
</feature>
<evidence type="ECO:0000256" key="6">
    <source>
        <dbReference type="ARBA" id="ARBA00022989"/>
    </source>
</evidence>
<feature type="repeat" description="Solcar" evidence="9">
    <location>
        <begin position="209"/>
        <end position="311"/>
    </location>
</feature>
<dbReference type="PROSITE" id="PS50920">
    <property type="entry name" value="SOLCAR"/>
    <property type="match status" value="2"/>
</dbReference>
<evidence type="ECO:0000256" key="9">
    <source>
        <dbReference type="PROSITE-ProRule" id="PRU00282"/>
    </source>
</evidence>
<proteinExistence type="inferred from homology"/>
<dbReference type="InterPro" id="IPR018108">
    <property type="entry name" value="MCP_transmembrane"/>
</dbReference>
<keyword evidence="4 9" id="KW-0812">Transmembrane</keyword>
<dbReference type="PANTHER" id="PTHR45624:SF9">
    <property type="entry name" value="CARRIER PROTEIN, PUTATIVE (AFU_ORTHOLOGUE AFUA_4G06390)-RELATED"/>
    <property type="match status" value="1"/>
</dbReference>
<dbReference type="PANTHER" id="PTHR45624">
    <property type="entry name" value="MITOCHONDRIAL BASIC AMINO ACIDS TRANSPORTER-RELATED"/>
    <property type="match status" value="1"/>
</dbReference>
<comment type="caution">
    <text evidence="13">The sequence shown here is derived from an EMBL/GenBank/DDBJ whole genome shotgun (WGS) entry which is preliminary data.</text>
</comment>
<feature type="region of interest" description="Disordered" evidence="11">
    <location>
        <begin position="1"/>
        <end position="69"/>
    </location>
</feature>
<protein>
    <submittedName>
        <fullName evidence="13">Mitochondrial carrier domain-containing protein</fullName>
    </submittedName>
</protein>
<feature type="repeat" description="Solcar" evidence="9">
    <location>
        <begin position="90"/>
        <end position="172"/>
    </location>
</feature>
<evidence type="ECO:0000256" key="12">
    <source>
        <dbReference type="SAM" id="Phobius"/>
    </source>
</evidence>
<evidence type="ECO:0000256" key="7">
    <source>
        <dbReference type="ARBA" id="ARBA00023128"/>
    </source>
</evidence>
<dbReference type="SUPFAM" id="SSF103506">
    <property type="entry name" value="Mitochondrial carrier"/>
    <property type="match status" value="1"/>
</dbReference>
<evidence type="ECO:0000313" key="14">
    <source>
        <dbReference type="Proteomes" id="UP001498771"/>
    </source>
</evidence>
<dbReference type="Pfam" id="PF00153">
    <property type="entry name" value="Mito_carr"/>
    <property type="match status" value="3"/>
</dbReference>
<dbReference type="RefSeq" id="XP_064769423.1">
    <property type="nucleotide sequence ID" value="XM_064912307.1"/>
</dbReference>
<dbReference type="InterPro" id="IPR023395">
    <property type="entry name" value="MCP_dom_sf"/>
</dbReference>
<dbReference type="Proteomes" id="UP001498771">
    <property type="component" value="Unassembled WGS sequence"/>
</dbReference>
<comment type="similarity">
    <text evidence="2 10">Belongs to the mitochondrial carrier (TC 2.A.29) family.</text>
</comment>
<organism evidence="13 14">
    <name type="scientific">Myxozyma melibiosi</name>
    <dbReference type="NCBI Taxonomy" id="54550"/>
    <lineage>
        <taxon>Eukaryota</taxon>
        <taxon>Fungi</taxon>
        <taxon>Dikarya</taxon>
        <taxon>Ascomycota</taxon>
        <taxon>Saccharomycotina</taxon>
        <taxon>Lipomycetes</taxon>
        <taxon>Lipomycetales</taxon>
        <taxon>Lipomycetaceae</taxon>
        <taxon>Myxozyma</taxon>
    </lineage>
</organism>
<evidence type="ECO:0000256" key="2">
    <source>
        <dbReference type="ARBA" id="ARBA00006375"/>
    </source>
</evidence>
<evidence type="ECO:0000256" key="1">
    <source>
        <dbReference type="ARBA" id="ARBA00004225"/>
    </source>
</evidence>
<dbReference type="EMBL" id="JBBJBU010000003">
    <property type="protein sequence ID" value="KAK7206390.1"/>
    <property type="molecule type" value="Genomic_DNA"/>
</dbReference>
<evidence type="ECO:0000256" key="10">
    <source>
        <dbReference type="RuleBase" id="RU000488"/>
    </source>
</evidence>
<name>A0ABR1F959_9ASCO</name>
<evidence type="ECO:0000256" key="5">
    <source>
        <dbReference type="ARBA" id="ARBA00022737"/>
    </source>
</evidence>
<keyword evidence="8 9" id="KW-0472">Membrane</keyword>
<reference evidence="13 14" key="1">
    <citation type="submission" date="2024-03" db="EMBL/GenBank/DDBJ databases">
        <title>Genome-scale model development and genomic sequencing of the oleaginous clade Lipomyces.</title>
        <authorList>
            <consortium name="Lawrence Berkeley National Laboratory"/>
            <person name="Czajka J.J."/>
            <person name="Han Y."/>
            <person name="Kim J."/>
            <person name="Mondo S.J."/>
            <person name="Hofstad B.A."/>
            <person name="Robles A."/>
            <person name="Haridas S."/>
            <person name="Riley R."/>
            <person name="LaButti K."/>
            <person name="Pangilinan J."/>
            <person name="Andreopoulos W."/>
            <person name="Lipzen A."/>
            <person name="Yan J."/>
            <person name="Wang M."/>
            <person name="Ng V."/>
            <person name="Grigoriev I.V."/>
            <person name="Spatafora J.W."/>
            <person name="Magnuson J.K."/>
            <person name="Baker S.E."/>
            <person name="Pomraning K.R."/>
        </authorList>
    </citation>
    <scope>NUCLEOTIDE SEQUENCE [LARGE SCALE GENOMIC DNA]</scope>
    <source>
        <strain evidence="13 14">Phaff 52-87</strain>
    </source>
</reference>
<keyword evidence="7" id="KW-0496">Mitochondrion</keyword>
<dbReference type="InterPro" id="IPR050567">
    <property type="entry name" value="Mitochondrial_Carrier"/>
</dbReference>
<evidence type="ECO:0000256" key="11">
    <source>
        <dbReference type="SAM" id="MobiDB-lite"/>
    </source>
</evidence>
<feature type="compositionally biased region" description="Low complexity" evidence="11">
    <location>
        <begin position="33"/>
        <end position="63"/>
    </location>
</feature>
<gene>
    <name evidence="13" type="ORF">BZA70DRAFT_276483</name>
</gene>
<feature type="transmembrane region" description="Helical" evidence="12">
    <location>
        <begin position="325"/>
        <end position="345"/>
    </location>
</feature>
<evidence type="ECO:0000256" key="4">
    <source>
        <dbReference type="ARBA" id="ARBA00022692"/>
    </source>
</evidence>
<accession>A0ABR1F959</accession>
<evidence type="ECO:0000256" key="8">
    <source>
        <dbReference type="ARBA" id="ARBA00023136"/>
    </source>
</evidence>
<evidence type="ECO:0000313" key="13">
    <source>
        <dbReference type="EMBL" id="KAK7206390.1"/>
    </source>
</evidence>
<keyword evidence="5" id="KW-0677">Repeat</keyword>
<evidence type="ECO:0000256" key="3">
    <source>
        <dbReference type="ARBA" id="ARBA00022448"/>
    </source>
</evidence>
<keyword evidence="3 10" id="KW-0813">Transport</keyword>
<dbReference type="GeneID" id="90037819"/>
<sequence length="419" mass="45576">MGAGATVDELTNPPLRSQQRIKDQQQTSPGVTPSPASMATTSTTTTPTTTTPPTQSTISTSTSTPPPNNLAVAALDGAPFTESQSRIEFNREYNTALSAALSSLVSTFVGFPFDSVKTRMQAYKFKSVLDCVMVTKKTEGISGFFRGVGAPMISVSIVRTLSFSIYAQCKATYTTIANSVMGAGYVVDPAGPIPLTEDQLAHPGKNLLRAIPTYFMSGFTAGGFIAMFSCPFEFTKLSTQIEMLMARASYANLPDSEFTKTYVPKGTLESAKDIVRRRGITGLYSGFRYHFVRDALGTSLYFSVYESSKQLSRMYSPTQADPGPLVIAISGGLCGIFSWAVLFPIDTMKSIAQRDVLTRRPGEVFKPRKFQLLNPRMYRGLGVSVVRTGLVNMTFFSIYEPLFKHLMASSERKAATLEA</sequence>
<keyword evidence="6 12" id="KW-1133">Transmembrane helix</keyword>
<keyword evidence="14" id="KW-1185">Reference proteome</keyword>
<dbReference type="Gene3D" id="1.50.40.10">
    <property type="entry name" value="Mitochondrial carrier domain"/>
    <property type="match status" value="2"/>
</dbReference>
<comment type="subcellular location">
    <subcellularLocation>
        <location evidence="1">Mitochondrion membrane</location>
        <topology evidence="1">Multi-pass membrane protein</topology>
    </subcellularLocation>
</comment>